<proteinExistence type="predicted"/>
<dbReference type="EMBL" id="MGES01000011">
    <property type="protein sequence ID" value="OGL89238.1"/>
    <property type="molecule type" value="Genomic_DNA"/>
</dbReference>
<evidence type="ECO:0000313" key="1">
    <source>
        <dbReference type="EMBL" id="OGL89238.1"/>
    </source>
</evidence>
<sequence>MNNLARAHAVLDRGKRAAIKYPGDEARNRSRPHPPSRVYPERMLAAFLGKTKELADDKDTEIIGRVYTSVQPRGAIAFNILTEACYAFDFSLLTAPTRIRASDPREAWAAEPDPVDAIMIKDIRELTRSGDVQKVFLCSADQDFLGLTTDLAKNGIGVRVLTIADIYDPNHPLGNIRDTIREAVGGNVHGVDQTNLSFNERSTLTVHDALAQTERDQIINEFLGAAIPTIARLATPEAKLSADELTGRAWRALLNPWVTYGFTKMLLNQLIFFLMDPKHPRKEEGYLDHLRTKDARDVTGAIIQQNYLVWHQRNPSGAP</sequence>
<dbReference type="AlphaFoldDB" id="A0A1F7VGG8"/>
<organism evidence="1 2">
    <name type="scientific">Candidatus Uhrbacteria bacterium RIFCSPLOWO2_02_FULL_51_9</name>
    <dbReference type="NCBI Taxonomy" id="1802410"/>
    <lineage>
        <taxon>Bacteria</taxon>
        <taxon>Candidatus Uhriibacteriota</taxon>
    </lineage>
</organism>
<gene>
    <name evidence="1" type="ORF">A3H75_02920</name>
</gene>
<protein>
    <recommendedName>
        <fullName evidence="3">NYN domain-containing protein</fullName>
    </recommendedName>
</protein>
<dbReference type="Proteomes" id="UP000176678">
    <property type="component" value="Unassembled WGS sequence"/>
</dbReference>
<dbReference type="STRING" id="1802410.A3H75_02920"/>
<evidence type="ECO:0000313" key="2">
    <source>
        <dbReference type="Proteomes" id="UP000176678"/>
    </source>
</evidence>
<name>A0A1F7VGG8_9BACT</name>
<comment type="caution">
    <text evidence="1">The sequence shown here is derived from an EMBL/GenBank/DDBJ whole genome shotgun (WGS) entry which is preliminary data.</text>
</comment>
<accession>A0A1F7VGG8</accession>
<evidence type="ECO:0008006" key="3">
    <source>
        <dbReference type="Google" id="ProtNLM"/>
    </source>
</evidence>
<reference evidence="1 2" key="1">
    <citation type="journal article" date="2016" name="Nat. Commun.">
        <title>Thousands of microbial genomes shed light on interconnected biogeochemical processes in an aquifer system.</title>
        <authorList>
            <person name="Anantharaman K."/>
            <person name="Brown C.T."/>
            <person name="Hug L.A."/>
            <person name="Sharon I."/>
            <person name="Castelle C.J."/>
            <person name="Probst A.J."/>
            <person name="Thomas B.C."/>
            <person name="Singh A."/>
            <person name="Wilkins M.J."/>
            <person name="Karaoz U."/>
            <person name="Brodie E.L."/>
            <person name="Williams K.H."/>
            <person name="Hubbard S.S."/>
            <person name="Banfield J.F."/>
        </authorList>
    </citation>
    <scope>NUCLEOTIDE SEQUENCE [LARGE SCALE GENOMIC DNA]</scope>
</reference>